<dbReference type="RefSeq" id="WP_120689819.1">
    <property type="nucleotide sequence ID" value="NZ_RAZT01000009.1"/>
</dbReference>
<dbReference type="PANTHER" id="PTHR34297">
    <property type="entry name" value="HYPOTHETICAL CYTOSOLIC PROTEIN-RELATED"/>
    <property type="match status" value="1"/>
</dbReference>
<evidence type="ECO:0000313" key="2">
    <source>
        <dbReference type="EMBL" id="RKN30665.1"/>
    </source>
</evidence>
<evidence type="ECO:0000256" key="1">
    <source>
        <dbReference type="ARBA" id="ARBA00005721"/>
    </source>
</evidence>
<gene>
    <name evidence="2" type="ORF">D7044_19965</name>
</gene>
<dbReference type="EMBL" id="RAZT01000009">
    <property type="protein sequence ID" value="RKN30665.1"/>
    <property type="molecule type" value="Genomic_DNA"/>
</dbReference>
<comment type="caution">
    <text evidence="2">The sequence shown here is derived from an EMBL/GenBank/DDBJ whole genome shotgun (WGS) entry which is preliminary data.</text>
</comment>
<name>A0A3A9XZI1_9ACTN</name>
<protein>
    <submittedName>
        <fullName evidence="2">Asp23/Gls24 family envelope stress response protein</fullName>
    </submittedName>
</protein>
<dbReference type="Pfam" id="PF03780">
    <property type="entry name" value="Asp23"/>
    <property type="match status" value="1"/>
</dbReference>
<dbReference type="Proteomes" id="UP000275865">
    <property type="component" value="Unassembled WGS sequence"/>
</dbReference>
<evidence type="ECO:0000313" key="3">
    <source>
        <dbReference type="Proteomes" id="UP000275865"/>
    </source>
</evidence>
<reference evidence="2 3" key="1">
    <citation type="submission" date="2018-09" db="EMBL/GenBank/DDBJ databases">
        <title>Micromonospora sp. nov. MS1-9, isolated from a root of Musa sp.</title>
        <authorList>
            <person name="Kuncharoen N."/>
            <person name="Kudo T."/>
            <person name="Ohkuma M."/>
            <person name="Yuki M."/>
            <person name="Tanasupawat S."/>
        </authorList>
    </citation>
    <scope>NUCLEOTIDE SEQUENCE [LARGE SCALE GENOMIC DNA]</scope>
    <source>
        <strain evidence="2 3">MS1-9</strain>
    </source>
</reference>
<comment type="similarity">
    <text evidence="1">Belongs to the asp23 family.</text>
</comment>
<proteinExistence type="inferred from homology"/>
<sequence length="112" mass="11740">MTDPTTDPGPTRVAPDAVARISAQAARHAPGVHSLVIVPARPYGVTVRQDDRTVSVDVDVVTWYGRSVLTVADAIRDAVIDQVTSSTGLTVREVTVTVTDVVVPGVDVPVPT</sequence>
<accession>A0A3A9XZI1</accession>
<dbReference type="PANTHER" id="PTHR34297:SF1">
    <property type="entry name" value="ASP23_GLS24 FAMILY ENVELOPE STRESS RESPONSE PROTEIN"/>
    <property type="match status" value="1"/>
</dbReference>
<organism evidence="2 3">
    <name type="scientific">Micromonospora musae</name>
    <dbReference type="NCBI Taxonomy" id="1894970"/>
    <lineage>
        <taxon>Bacteria</taxon>
        <taxon>Bacillati</taxon>
        <taxon>Actinomycetota</taxon>
        <taxon>Actinomycetes</taxon>
        <taxon>Micromonosporales</taxon>
        <taxon>Micromonosporaceae</taxon>
        <taxon>Micromonospora</taxon>
    </lineage>
</organism>
<dbReference type="AlphaFoldDB" id="A0A3A9XZI1"/>
<dbReference type="InterPro" id="IPR005531">
    <property type="entry name" value="Asp23"/>
</dbReference>